<evidence type="ECO:0000313" key="3">
    <source>
        <dbReference type="Proteomes" id="UP000271162"/>
    </source>
</evidence>
<accession>A0A158QXT3</accession>
<reference evidence="4" key="1">
    <citation type="submission" date="2016-04" db="UniProtKB">
        <authorList>
            <consortium name="WormBaseParasite"/>
        </authorList>
    </citation>
    <scope>IDENTIFICATION</scope>
</reference>
<reference evidence="2 3" key="2">
    <citation type="submission" date="2018-11" db="EMBL/GenBank/DDBJ databases">
        <authorList>
            <consortium name="Pathogen Informatics"/>
        </authorList>
    </citation>
    <scope>NUCLEOTIDE SEQUENCE [LARGE SCALE GENOMIC DNA]</scope>
</reference>
<evidence type="ECO:0000313" key="4">
    <source>
        <dbReference type="WBParaSite" id="NBR_0000735701-mRNA-1"/>
    </source>
</evidence>
<feature type="region of interest" description="Disordered" evidence="1">
    <location>
        <begin position="1"/>
        <end position="27"/>
    </location>
</feature>
<evidence type="ECO:0000256" key="1">
    <source>
        <dbReference type="SAM" id="MobiDB-lite"/>
    </source>
</evidence>
<dbReference type="Proteomes" id="UP000271162">
    <property type="component" value="Unassembled WGS sequence"/>
</dbReference>
<organism evidence="4">
    <name type="scientific">Nippostrongylus brasiliensis</name>
    <name type="common">Rat hookworm</name>
    <dbReference type="NCBI Taxonomy" id="27835"/>
    <lineage>
        <taxon>Eukaryota</taxon>
        <taxon>Metazoa</taxon>
        <taxon>Ecdysozoa</taxon>
        <taxon>Nematoda</taxon>
        <taxon>Chromadorea</taxon>
        <taxon>Rhabditida</taxon>
        <taxon>Rhabditina</taxon>
        <taxon>Rhabditomorpha</taxon>
        <taxon>Strongyloidea</taxon>
        <taxon>Heligmosomidae</taxon>
        <taxon>Nippostrongylus</taxon>
    </lineage>
</organism>
<dbReference type="WBParaSite" id="NBR_0000735701-mRNA-1">
    <property type="protein sequence ID" value="NBR_0000735701-mRNA-1"/>
    <property type="gene ID" value="NBR_0000735701"/>
</dbReference>
<sequence length="78" mass="8578">MEEEEIAVAGSEAPPSPTPRYADASASTTLPLQLSDPLRHFLEISESVSDIDEAYWGLLSVYRDLEGDLNGLDRELID</sequence>
<protein>
    <submittedName>
        <fullName evidence="2 4">Uncharacterized protein</fullName>
    </submittedName>
</protein>
<keyword evidence="3" id="KW-1185">Reference proteome</keyword>
<proteinExistence type="predicted"/>
<evidence type="ECO:0000313" key="2">
    <source>
        <dbReference type="EMBL" id="VDL70947.1"/>
    </source>
</evidence>
<dbReference type="AlphaFoldDB" id="A0A158QXT3"/>
<name>A0A158QXT3_NIPBR</name>
<dbReference type="EMBL" id="UYSL01019883">
    <property type="protein sequence ID" value="VDL70947.1"/>
    <property type="molecule type" value="Genomic_DNA"/>
</dbReference>
<gene>
    <name evidence="2" type="ORF">NBR_LOCUS7358</name>
</gene>